<feature type="transmembrane region" description="Helical" evidence="6">
    <location>
        <begin position="193"/>
        <end position="212"/>
    </location>
</feature>
<evidence type="ECO:0000313" key="9">
    <source>
        <dbReference type="Proteomes" id="UP000663852"/>
    </source>
</evidence>
<keyword evidence="4 6" id="KW-1133">Transmembrane helix</keyword>
<feature type="domain" description="Major facilitator superfamily (MFS) profile" evidence="7">
    <location>
        <begin position="34"/>
        <end position="484"/>
    </location>
</feature>
<evidence type="ECO:0000256" key="6">
    <source>
        <dbReference type="SAM" id="Phobius"/>
    </source>
</evidence>
<dbReference type="SUPFAM" id="SSF103473">
    <property type="entry name" value="MFS general substrate transporter"/>
    <property type="match status" value="1"/>
</dbReference>
<dbReference type="InterPro" id="IPR020846">
    <property type="entry name" value="MFS_dom"/>
</dbReference>
<name>A0A815K6H5_ADIRI</name>
<dbReference type="PROSITE" id="PS50850">
    <property type="entry name" value="MFS"/>
    <property type="match status" value="1"/>
</dbReference>
<comment type="subcellular location">
    <subcellularLocation>
        <location evidence="1">Membrane</location>
        <topology evidence="1">Multi-pass membrane protein</topology>
    </subcellularLocation>
</comment>
<feature type="transmembrane region" description="Helical" evidence="6">
    <location>
        <begin position="393"/>
        <end position="419"/>
    </location>
</feature>
<feature type="transmembrane region" description="Helical" evidence="6">
    <location>
        <begin position="165"/>
        <end position="187"/>
    </location>
</feature>
<dbReference type="Proteomes" id="UP000663852">
    <property type="component" value="Unassembled WGS sequence"/>
</dbReference>
<feature type="transmembrane region" description="Helical" evidence="6">
    <location>
        <begin position="134"/>
        <end position="153"/>
    </location>
</feature>
<comment type="caution">
    <text evidence="8">The sequence shown here is derived from an EMBL/GenBank/DDBJ whole genome shotgun (WGS) entry which is preliminary data.</text>
</comment>
<keyword evidence="3 6" id="KW-0812">Transmembrane</keyword>
<dbReference type="InterPro" id="IPR011701">
    <property type="entry name" value="MFS"/>
</dbReference>
<evidence type="ECO:0000256" key="2">
    <source>
        <dbReference type="ARBA" id="ARBA00022448"/>
    </source>
</evidence>
<keyword evidence="2" id="KW-0813">Transport</keyword>
<evidence type="ECO:0000256" key="3">
    <source>
        <dbReference type="ARBA" id="ARBA00022692"/>
    </source>
</evidence>
<dbReference type="EMBL" id="CAJNOJ010000312">
    <property type="protein sequence ID" value="CAF1391377.1"/>
    <property type="molecule type" value="Genomic_DNA"/>
</dbReference>
<dbReference type="Gene3D" id="1.20.1250.20">
    <property type="entry name" value="MFS general substrate transporter like domains"/>
    <property type="match status" value="1"/>
</dbReference>
<dbReference type="PANTHER" id="PTHR23506">
    <property type="entry name" value="GH10249P"/>
    <property type="match status" value="1"/>
</dbReference>
<protein>
    <recommendedName>
        <fullName evidence="7">Major facilitator superfamily (MFS) profile domain-containing protein</fullName>
    </recommendedName>
</protein>
<dbReference type="Pfam" id="PF07690">
    <property type="entry name" value="MFS_1"/>
    <property type="match status" value="1"/>
</dbReference>
<sequence>MDCYEDLQSSKLFRFRSSKTLVFIVVAVAVTVNEILYCALGMLFFQRDDYTAEFVRKLKYDLLLAPIAPDILFQLATKSESNSSVIESHLSKQPCCQNQSDLSNGNAPFDGRSPHESLITRDRRNMILEQDNVVIGYFFGIKAIVQIIANLFIPRIIDKFGYRTPLCFGLFLLIISALILAFSSIYWEFFVGLALTGVAGAHINISAFGLLADTYHDTVERCRAIGIVIACSMFGSVLAKSFTATLYDFFNQATPFLIIVVIASINIILHLLMIDTRSKKILNLSKNKVDGPSLLQLVKDPYVVIATGALIVGNSGSSVLEGTLPTWLEESIDAPIWLQGTVFLPDGIGYIISANVLASLATNLSVWYCTISCLLVQSTTLFFMPYLTYFVEILGSMAVIGVVSGIVETIMLLTVANLVDQRYTSDYGNAFAITEIGSALTLLIGPCLGGIIIPKIGFQHVMWFFSGLSLLYSVILIFTERSLQSPNLETTKLIPSDSSLATNATERHRRQSLPRESVILLQATEGSLNQE</sequence>
<gene>
    <name evidence="8" type="ORF">EDS130_LOCUS35489</name>
</gene>
<evidence type="ECO:0000256" key="4">
    <source>
        <dbReference type="ARBA" id="ARBA00022989"/>
    </source>
</evidence>
<feature type="transmembrane region" description="Helical" evidence="6">
    <location>
        <begin position="224"/>
        <end position="247"/>
    </location>
</feature>
<feature type="transmembrane region" description="Helical" evidence="6">
    <location>
        <begin position="460"/>
        <end position="478"/>
    </location>
</feature>
<organism evidence="8 9">
    <name type="scientific">Adineta ricciae</name>
    <name type="common">Rotifer</name>
    <dbReference type="NCBI Taxonomy" id="249248"/>
    <lineage>
        <taxon>Eukaryota</taxon>
        <taxon>Metazoa</taxon>
        <taxon>Spiralia</taxon>
        <taxon>Gnathifera</taxon>
        <taxon>Rotifera</taxon>
        <taxon>Eurotatoria</taxon>
        <taxon>Bdelloidea</taxon>
        <taxon>Adinetida</taxon>
        <taxon>Adinetidae</taxon>
        <taxon>Adineta</taxon>
    </lineage>
</organism>
<feature type="transmembrane region" description="Helical" evidence="6">
    <location>
        <begin position="365"/>
        <end position="387"/>
    </location>
</feature>
<feature type="transmembrane region" description="Helical" evidence="6">
    <location>
        <begin position="253"/>
        <end position="273"/>
    </location>
</feature>
<feature type="transmembrane region" description="Helical" evidence="6">
    <location>
        <begin position="336"/>
        <end position="358"/>
    </location>
</feature>
<feature type="transmembrane region" description="Helical" evidence="6">
    <location>
        <begin position="21"/>
        <end position="45"/>
    </location>
</feature>
<accession>A0A815K6H5</accession>
<dbReference type="OrthoDB" id="5086884at2759"/>
<dbReference type="AlphaFoldDB" id="A0A815K6H5"/>
<dbReference type="GO" id="GO:0016020">
    <property type="term" value="C:membrane"/>
    <property type="evidence" value="ECO:0007669"/>
    <property type="project" value="UniProtKB-SubCell"/>
</dbReference>
<dbReference type="InterPro" id="IPR036259">
    <property type="entry name" value="MFS_trans_sf"/>
</dbReference>
<evidence type="ECO:0000313" key="8">
    <source>
        <dbReference type="EMBL" id="CAF1391377.1"/>
    </source>
</evidence>
<proteinExistence type="predicted"/>
<keyword evidence="5 6" id="KW-0472">Membrane</keyword>
<evidence type="ECO:0000259" key="7">
    <source>
        <dbReference type="PROSITE" id="PS50850"/>
    </source>
</evidence>
<dbReference type="InterPro" id="IPR050930">
    <property type="entry name" value="MFS_Vesicular_Transporter"/>
</dbReference>
<evidence type="ECO:0000256" key="1">
    <source>
        <dbReference type="ARBA" id="ARBA00004141"/>
    </source>
</evidence>
<feature type="transmembrane region" description="Helical" evidence="6">
    <location>
        <begin position="294"/>
        <end position="316"/>
    </location>
</feature>
<feature type="transmembrane region" description="Helical" evidence="6">
    <location>
        <begin position="431"/>
        <end position="454"/>
    </location>
</feature>
<evidence type="ECO:0000256" key="5">
    <source>
        <dbReference type="ARBA" id="ARBA00023136"/>
    </source>
</evidence>
<reference evidence="8" key="1">
    <citation type="submission" date="2021-02" db="EMBL/GenBank/DDBJ databases">
        <authorList>
            <person name="Nowell W R."/>
        </authorList>
    </citation>
    <scope>NUCLEOTIDE SEQUENCE</scope>
</reference>
<dbReference type="PANTHER" id="PTHR23506:SF23">
    <property type="entry name" value="GH10249P"/>
    <property type="match status" value="1"/>
</dbReference>
<dbReference type="GO" id="GO:0022857">
    <property type="term" value="F:transmembrane transporter activity"/>
    <property type="evidence" value="ECO:0007669"/>
    <property type="project" value="InterPro"/>
</dbReference>